<dbReference type="InterPro" id="IPR008949">
    <property type="entry name" value="Isoprenoid_synthase_dom_sf"/>
</dbReference>
<dbReference type="Pfam" id="PF06330">
    <property type="entry name" value="TRI5"/>
    <property type="match status" value="1"/>
</dbReference>
<dbReference type="GO" id="GO:0016838">
    <property type="term" value="F:carbon-oxygen lyase activity, acting on phosphates"/>
    <property type="evidence" value="ECO:0007669"/>
    <property type="project" value="InterPro"/>
</dbReference>
<evidence type="ECO:0000313" key="3">
    <source>
        <dbReference type="EMBL" id="BCS25697.1"/>
    </source>
</evidence>
<gene>
    <name evidence="3" type="ORF">APUU_50408A</name>
</gene>
<comment type="similarity">
    <text evidence="1">Belongs to the trichodiene synthase family.</text>
</comment>
<accession>A0A7R7XQU3</accession>
<dbReference type="InterPro" id="IPR024652">
    <property type="entry name" value="Trichodiene_synth"/>
</dbReference>
<dbReference type="OrthoDB" id="2998174at2759"/>
<dbReference type="KEGG" id="apuu:APUU_50408A"/>
<dbReference type="SUPFAM" id="SSF48576">
    <property type="entry name" value="Terpenoid synthases"/>
    <property type="match status" value="1"/>
</dbReference>
<evidence type="ECO:0008006" key="5">
    <source>
        <dbReference type="Google" id="ProtNLM"/>
    </source>
</evidence>
<evidence type="ECO:0000313" key="4">
    <source>
        <dbReference type="Proteomes" id="UP000654913"/>
    </source>
</evidence>
<dbReference type="Proteomes" id="UP000654913">
    <property type="component" value="Chromosome 5"/>
</dbReference>
<protein>
    <recommendedName>
        <fullName evidence="5">Isoprenoid synthase domain-containing protein</fullName>
    </recommendedName>
</protein>
<name>A0A7R7XQU3_9EURO</name>
<dbReference type="RefSeq" id="XP_041557891.1">
    <property type="nucleotide sequence ID" value="XM_041705402.1"/>
</dbReference>
<sequence>MTVIHKQTEEILRAWLHNVGFDLRQAARPFHTELYAELEEWITSQNLQEHQLSRILVLLPACTSAADKWYPHATHQVKRYIALYTTFLLYVDDKAEQDLESILPDLKRVSSGACNGLHALKCDDTVVDLWLELVATETGKLYGPYSTGVITKGLVDFMLGNTVESICAAGLLKLPAKFGQRASKFVRDKTGAGEVYAHFIFPEHLAAENGHLPTYAPFVACMLDIIDDVNDILSFFKESVVGTEMNTNIMNRARTSGCSPHYVLEQICRETVETADAVSNAVGGKSVVGKLWKDFINGYIMWHICEDRYQLKEIGIAMRHGQTVSNSIE</sequence>
<keyword evidence="2" id="KW-0456">Lyase</keyword>
<reference evidence="3" key="1">
    <citation type="submission" date="2021-01" db="EMBL/GenBank/DDBJ databases">
        <authorList>
            <consortium name="Aspergillus puulaauensis MK2 genome sequencing consortium"/>
            <person name="Kazuki M."/>
            <person name="Futagami T."/>
        </authorList>
    </citation>
    <scope>NUCLEOTIDE SEQUENCE</scope>
    <source>
        <strain evidence="3">MK2</strain>
    </source>
</reference>
<dbReference type="Gene3D" id="1.10.600.10">
    <property type="entry name" value="Farnesyl Diphosphate Synthase"/>
    <property type="match status" value="1"/>
</dbReference>
<reference evidence="3" key="2">
    <citation type="submission" date="2021-02" db="EMBL/GenBank/DDBJ databases">
        <title>Aspergillus puulaauensis MK2 genome sequence.</title>
        <authorList>
            <person name="Futagami T."/>
            <person name="Mori K."/>
            <person name="Kadooka C."/>
            <person name="Tanaka T."/>
        </authorList>
    </citation>
    <scope>NUCLEOTIDE SEQUENCE</scope>
    <source>
        <strain evidence="3">MK2</strain>
    </source>
</reference>
<dbReference type="AlphaFoldDB" id="A0A7R7XQU3"/>
<evidence type="ECO:0000256" key="2">
    <source>
        <dbReference type="ARBA" id="ARBA00023239"/>
    </source>
</evidence>
<keyword evidence="4" id="KW-1185">Reference proteome</keyword>
<organism evidence="3 4">
    <name type="scientific">Aspergillus puulaauensis</name>
    <dbReference type="NCBI Taxonomy" id="1220207"/>
    <lineage>
        <taxon>Eukaryota</taxon>
        <taxon>Fungi</taxon>
        <taxon>Dikarya</taxon>
        <taxon>Ascomycota</taxon>
        <taxon>Pezizomycotina</taxon>
        <taxon>Eurotiomycetes</taxon>
        <taxon>Eurotiomycetidae</taxon>
        <taxon>Eurotiales</taxon>
        <taxon>Aspergillaceae</taxon>
        <taxon>Aspergillus</taxon>
    </lineage>
</organism>
<dbReference type="EMBL" id="AP024447">
    <property type="protein sequence ID" value="BCS25697.1"/>
    <property type="molecule type" value="Genomic_DNA"/>
</dbReference>
<dbReference type="GeneID" id="64975702"/>
<evidence type="ECO:0000256" key="1">
    <source>
        <dbReference type="ARBA" id="ARBA00007946"/>
    </source>
</evidence>
<proteinExistence type="inferred from homology"/>